<name>A0AAJ0GFH3_9PEZI</name>
<evidence type="ECO:0008006" key="3">
    <source>
        <dbReference type="Google" id="ProtNLM"/>
    </source>
</evidence>
<dbReference type="InterPro" id="IPR032710">
    <property type="entry name" value="NTF2-like_dom_sf"/>
</dbReference>
<dbReference type="SUPFAM" id="SSF54427">
    <property type="entry name" value="NTF2-like"/>
    <property type="match status" value="1"/>
</dbReference>
<dbReference type="Proteomes" id="UP001271007">
    <property type="component" value="Unassembled WGS sequence"/>
</dbReference>
<dbReference type="InterPro" id="IPR050977">
    <property type="entry name" value="Fungal_Meroterpenoid_Isomerase"/>
</dbReference>
<dbReference type="Gene3D" id="3.10.450.50">
    <property type="match status" value="1"/>
</dbReference>
<organism evidence="1 2">
    <name type="scientific">Extremus antarcticus</name>
    <dbReference type="NCBI Taxonomy" id="702011"/>
    <lineage>
        <taxon>Eukaryota</taxon>
        <taxon>Fungi</taxon>
        <taxon>Dikarya</taxon>
        <taxon>Ascomycota</taxon>
        <taxon>Pezizomycotina</taxon>
        <taxon>Dothideomycetes</taxon>
        <taxon>Dothideomycetidae</taxon>
        <taxon>Mycosphaerellales</taxon>
        <taxon>Extremaceae</taxon>
        <taxon>Extremus</taxon>
    </lineage>
</organism>
<reference evidence="1" key="1">
    <citation type="submission" date="2023-04" db="EMBL/GenBank/DDBJ databases">
        <title>Black Yeasts Isolated from many extreme environments.</title>
        <authorList>
            <person name="Coleine C."/>
            <person name="Stajich J.E."/>
            <person name="Selbmann L."/>
        </authorList>
    </citation>
    <scope>NUCLEOTIDE SEQUENCE</scope>
    <source>
        <strain evidence="1">CCFEE 5312</strain>
    </source>
</reference>
<keyword evidence="2" id="KW-1185">Reference proteome</keyword>
<evidence type="ECO:0000313" key="1">
    <source>
        <dbReference type="EMBL" id="KAK3056519.1"/>
    </source>
</evidence>
<comment type="caution">
    <text evidence="1">The sequence shown here is derived from an EMBL/GenBank/DDBJ whole genome shotgun (WGS) entry which is preliminary data.</text>
</comment>
<accession>A0AAJ0GFH3</accession>
<protein>
    <recommendedName>
        <fullName evidence="3">SnoaL-like domain-containing protein</fullName>
    </recommendedName>
</protein>
<gene>
    <name evidence="1" type="ORF">LTR09_002312</name>
</gene>
<sequence>MAAEEQSPLLATAISLIDGYNSWSMDAIMAPRAPNCTQKVYPLRLDRPAMGNDEYRQYFVGVMDQFKDYHLEILEATEDTKQHRVVFHLQGTAKTAIGDYANEFFVSTQMTEDDGRIVEIKEFVDSGYSMEFFAKLRAYMAGQS</sequence>
<proteinExistence type="predicted"/>
<evidence type="ECO:0000313" key="2">
    <source>
        <dbReference type="Proteomes" id="UP001271007"/>
    </source>
</evidence>
<dbReference type="EMBL" id="JAWDJX010000005">
    <property type="protein sequence ID" value="KAK3056519.1"/>
    <property type="molecule type" value="Genomic_DNA"/>
</dbReference>
<dbReference type="AlphaFoldDB" id="A0AAJ0GFH3"/>
<dbReference type="PANTHER" id="PTHR39598:SF1">
    <property type="entry name" value="AUSTINOID BIOSYNTHESIS CLUSTERS PROTEIN F-RELATED"/>
    <property type="match status" value="1"/>
</dbReference>
<dbReference type="PANTHER" id="PTHR39598">
    <property type="entry name" value="AUSTINOL SYNTHESIS PROTEIN F-RELATED"/>
    <property type="match status" value="1"/>
</dbReference>